<comment type="caution">
    <text evidence="1">The sequence shown here is derived from an EMBL/GenBank/DDBJ whole genome shotgun (WGS) entry which is preliminary data.</text>
</comment>
<dbReference type="AlphaFoldDB" id="A0A402DBQ5"/>
<name>A0A402DBQ5_MICAE</name>
<evidence type="ECO:0000313" key="2">
    <source>
        <dbReference type="Proteomes" id="UP000289660"/>
    </source>
</evidence>
<sequence length="81" mass="9629">MGIKWQSLLKMFNEWVLEEYGQRYDINWLDIDRKSLKNTLKNPNNEQQNFIMLVSLFSQESGLVLHLKRVENKKGSEIDEG</sequence>
<dbReference type="EMBL" id="BIFY01000019">
    <property type="protein sequence ID" value="GCE59633.1"/>
    <property type="molecule type" value="Genomic_DNA"/>
</dbReference>
<accession>A0A402DBQ5</accession>
<reference evidence="2" key="1">
    <citation type="submission" date="2018-12" db="EMBL/GenBank/DDBJ databases">
        <title>Genome sequence of Microcystis aeruginosa NIES-4285.</title>
        <authorList>
            <person name="Tanabe Y."/>
        </authorList>
    </citation>
    <scope>NUCLEOTIDE SEQUENCE [LARGE SCALE GENOMIC DNA]</scope>
    <source>
        <strain evidence="2">NIES-4285</strain>
    </source>
</reference>
<dbReference type="Proteomes" id="UP000289660">
    <property type="component" value="Unassembled WGS sequence"/>
</dbReference>
<proteinExistence type="predicted"/>
<organism evidence="1 2">
    <name type="scientific">Microcystis aeruginosa NIES-4285</name>
    <dbReference type="NCBI Taxonomy" id="2497681"/>
    <lineage>
        <taxon>Bacteria</taxon>
        <taxon>Bacillati</taxon>
        <taxon>Cyanobacteriota</taxon>
        <taxon>Cyanophyceae</taxon>
        <taxon>Oscillatoriophycideae</taxon>
        <taxon>Chroococcales</taxon>
        <taxon>Microcystaceae</taxon>
        <taxon>Microcystis</taxon>
    </lineage>
</organism>
<gene>
    <name evidence="1" type="ORF">MiAbB_01551</name>
</gene>
<evidence type="ECO:0008006" key="3">
    <source>
        <dbReference type="Google" id="ProtNLM"/>
    </source>
</evidence>
<evidence type="ECO:0000313" key="1">
    <source>
        <dbReference type="EMBL" id="GCE59633.1"/>
    </source>
</evidence>
<protein>
    <recommendedName>
        <fullName evidence="3">Mobile element protein</fullName>
    </recommendedName>
</protein>